<evidence type="ECO:0000313" key="2">
    <source>
        <dbReference type="Proteomes" id="UP001642464"/>
    </source>
</evidence>
<keyword evidence="2" id="KW-1185">Reference proteome</keyword>
<dbReference type="Proteomes" id="UP001642464">
    <property type="component" value="Unassembled WGS sequence"/>
</dbReference>
<sequence length="323" mass="34958">MKGAEGYPALVVQMIGPGSSALGTSRKSGTSSRPRSQAWRRKSWRPLRRSSRRTSRRPRRRSPKRTPRRRRVRPRETKKATEEKAQATAAAKEEVTSAEASLKAAKQALKTAEQEQKAGDAKVTVDEAKKGKLMSTMESVFLPCKEGALAESAITKGIADLQKLGKEYGFDTALLTSLPSALSKEPASRGDFDGVVVKQVEDELQKRLDTLTAELNEAEPARQARADKVANCKAAVEAGKMKQESLEKALKDATTAEKEAVVAAKAAVKALKAFGPEMKETKGALDEAKESLDDFTSGALKTFTELLEHTKPPPEPVEAEAAS</sequence>
<gene>
    <name evidence="1" type="ORF">SCF082_LOCUS1949</name>
</gene>
<evidence type="ECO:0000313" key="1">
    <source>
        <dbReference type="EMBL" id="CAK8989752.1"/>
    </source>
</evidence>
<dbReference type="EMBL" id="CAXAMM010000958">
    <property type="protein sequence ID" value="CAK8989752.1"/>
    <property type="molecule type" value="Genomic_DNA"/>
</dbReference>
<proteinExistence type="predicted"/>
<organism evidence="1 2">
    <name type="scientific">Durusdinium trenchii</name>
    <dbReference type="NCBI Taxonomy" id="1381693"/>
    <lineage>
        <taxon>Eukaryota</taxon>
        <taxon>Sar</taxon>
        <taxon>Alveolata</taxon>
        <taxon>Dinophyceae</taxon>
        <taxon>Suessiales</taxon>
        <taxon>Symbiodiniaceae</taxon>
        <taxon>Durusdinium</taxon>
    </lineage>
</organism>
<comment type="caution">
    <text evidence="1">The sequence shown here is derived from an EMBL/GenBank/DDBJ whole genome shotgun (WGS) entry which is preliminary data.</text>
</comment>
<reference evidence="1 2" key="1">
    <citation type="submission" date="2024-02" db="EMBL/GenBank/DDBJ databases">
        <authorList>
            <person name="Chen Y."/>
            <person name="Shah S."/>
            <person name="Dougan E. K."/>
            <person name="Thang M."/>
            <person name="Chan C."/>
        </authorList>
    </citation>
    <scope>NUCLEOTIDE SEQUENCE [LARGE SCALE GENOMIC DNA]</scope>
</reference>
<protein>
    <submittedName>
        <fullName evidence="1">Uncharacterized protein</fullName>
    </submittedName>
</protein>
<name>A0ABP0HIG5_9DINO</name>
<accession>A0ABP0HIG5</accession>